<feature type="compositionally biased region" description="Acidic residues" evidence="1">
    <location>
        <begin position="457"/>
        <end position="473"/>
    </location>
</feature>
<protein>
    <submittedName>
        <fullName evidence="2">Uncharacterized protein</fullName>
    </submittedName>
</protein>
<evidence type="ECO:0000256" key="1">
    <source>
        <dbReference type="SAM" id="MobiDB-lite"/>
    </source>
</evidence>
<evidence type="ECO:0000313" key="2">
    <source>
        <dbReference type="EMBL" id="KAG0655860.1"/>
    </source>
</evidence>
<dbReference type="AlphaFoldDB" id="A0A9P6VU93"/>
<reference evidence="2 3" key="1">
    <citation type="submission" date="2020-11" db="EMBL/GenBank/DDBJ databases">
        <title>Kefir isolates.</title>
        <authorList>
            <person name="Marcisauskas S."/>
            <person name="Kim Y."/>
            <person name="Blasche S."/>
        </authorList>
    </citation>
    <scope>NUCLEOTIDE SEQUENCE [LARGE SCALE GENOMIC DNA]</scope>
    <source>
        <strain evidence="2 3">KR</strain>
    </source>
</reference>
<feature type="compositionally biased region" description="Basic and acidic residues" evidence="1">
    <location>
        <begin position="446"/>
        <end position="456"/>
    </location>
</feature>
<feature type="region of interest" description="Disordered" evidence="1">
    <location>
        <begin position="429"/>
        <end position="473"/>
    </location>
</feature>
<sequence>MPPVQSRLLALPQPPASCADILRRLEALPDKVGEFPTDVSYLPAHVVKFAGKDILPIELISTLTKSKAYINHRLARAIRSCVGAFHFSDATSRQAWADQAPLPGIDDSTCAGGNNRTWYTSVQRRKFYEENLPDQQSMALTALLEAENPSELTDKRRTLLQRMVEQFKDNNHVSFNNIKNHIKHTPSRPQEQLAPERWAELLIELSSFYSWMRGHGRHAHVWLLLASPTVEQITSFQHKQTTYVFRKDHKHDMAALLGQVAHHLMHVLAKTAKEVKKEEEQKLVQLVEHPWVVLAKDDRATQRPGELRPLLAAAAGRVNGVVKELRRRSGYHIAFSSAEIKAFVKFLIQLAKSNNKLKPKHQIKLSREDLKDVINKKSEYERTSAQIKDLLKNQRLPLMVAAGHNLSLIWRDDLIKNAGFIEDGEAPTGWFHPSIAGDKDEDEEMADKCDDNNKKEDEDEEMMGGEEEKEEEE</sequence>
<name>A0A9P6VU93_RHOMI</name>
<keyword evidence="3" id="KW-1185">Reference proteome</keyword>
<accession>A0A9P6VU93</accession>
<comment type="caution">
    <text evidence="2">The sequence shown here is derived from an EMBL/GenBank/DDBJ whole genome shotgun (WGS) entry which is preliminary data.</text>
</comment>
<dbReference type="OrthoDB" id="2528941at2759"/>
<proteinExistence type="predicted"/>
<evidence type="ECO:0000313" key="3">
    <source>
        <dbReference type="Proteomes" id="UP000777482"/>
    </source>
</evidence>
<dbReference type="Proteomes" id="UP000777482">
    <property type="component" value="Unassembled WGS sequence"/>
</dbReference>
<organism evidence="2 3">
    <name type="scientific">Rhodotorula mucilaginosa</name>
    <name type="common">Yeast</name>
    <name type="synonym">Rhodotorula rubra</name>
    <dbReference type="NCBI Taxonomy" id="5537"/>
    <lineage>
        <taxon>Eukaryota</taxon>
        <taxon>Fungi</taxon>
        <taxon>Dikarya</taxon>
        <taxon>Basidiomycota</taxon>
        <taxon>Pucciniomycotina</taxon>
        <taxon>Microbotryomycetes</taxon>
        <taxon>Sporidiobolales</taxon>
        <taxon>Sporidiobolaceae</taxon>
        <taxon>Rhodotorula</taxon>
    </lineage>
</organism>
<dbReference type="EMBL" id="PUHQ01000109">
    <property type="protein sequence ID" value="KAG0655860.1"/>
    <property type="molecule type" value="Genomic_DNA"/>
</dbReference>
<gene>
    <name evidence="2" type="ORF">C6P46_000565</name>
</gene>